<proteinExistence type="predicted"/>
<keyword evidence="2" id="KW-1185">Reference proteome</keyword>
<dbReference type="AlphaFoldDB" id="A0A6S7GZI9"/>
<gene>
    <name evidence="1" type="ORF">PACLA_8A012930</name>
</gene>
<comment type="caution">
    <text evidence="1">The sequence shown here is derived from an EMBL/GenBank/DDBJ whole genome shotgun (WGS) entry which is preliminary data.</text>
</comment>
<sequence>MALSQSVAQGNADEEDDELTLPVYHQQDDLLSLVHVALMIRADLRETPGYKGLDMYEETIEEKENEVRRKARAVAQDIVYEAGHILSYDQILQLDRCLAESILNTLDEESGTAIPPNLVQGNFVHISADNIDILDETLDESMDKIETIVARKINPVFIKAVKTTWYDQAEDKKECKQAAKATDLAFNMLRSEGVIRSDWTEFNQSPSRGEFGDKSGHEVTNTGRNQ</sequence>
<protein>
    <submittedName>
        <fullName evidence="1">Uncharacterized protein</fullName>
    </submittedName>
</protein>
<organism evidence="1 2">
    <name type="scientific">Paramuricea clavata</name>
    <name type="common">Red gorgonian</name>
    <name type="synonym">Violescent sea-whip</name>
    <dbReference type="NCBI Taxonomy" id="317549"/>
    <lineage>
        <taxon>Eukaryota</taxon>
        <taxon>Metazoa</taxon>
        <taxon>Cnidaria</taxon>
        <taxon>Anthozoa</taxon>
        <taxon>Octocorallia</taxon>
        <taxon>Malacalcyonacea</taxon>
        <taxon>Plexauridae</taxon>
        <taxon>Paramuricea</taxon>
    </lineage>
</organism>
<name>A0A6S7GZI9_PARCT</name>
<evidence type="ECO:0000313" key="2">
    <source>
        <dbReference type="Proteomes" id="UP001152795"/>
    </source>
</evidence>
<dbReference type="OrthoDB" id="5975977at2759"/>
<dbReference type="Proteomes" id="UP001152795">
    <property type="component" value="Unassembled WGS sequence"/>
</dbReference>
<accession>A0A6S7GZI9</accession>
<evidence type="ECO:0000313" key="1">
    <source>
        <dbReference type="EMBL" id="CAB3989701.1"/>
    </source>
</evidence>
<reference evidence="1" key="1">
    <citation type="submission" date="2020-04" db="EMBL/GenBank/DDBJ databases">
        <authorList>
            <person name="Alioto T."/>
            <person name="Alioto T."/>
            <person name="Gomez Garrido J."/>
        </authorList>
    </citation>
    <scope>NUCLEOTIDE SEQUENCE</scope>
    <source>
        <strain evidence="1">A484AB</strain>
    </source>
</reference>
<dbReference type="EMBL" id="CACRXK020001537">
    <property type="protein sequence ID" value="CAB3989701.1"/>
    <property type="molecule type" value="Genomic_DNA"/>
</dbReference>